<accession>A0A6I3X7Q6</accession>
<sequence>MTAPVPLHKHLLVGTARAPLPAGLLEAELAGAAGTALDAPGIAPERRLLLAAGAADLWARAGYLPPPAPAAPPSPSAPERQPACPLPAESILRRLLQDGHPPSLQAEWLDLLAGKPARLPERFLPDVLALATRQPGLRPRVHPVLGMRGQWLAALEPAWAWAARRQDDAEVQQAWHDGTLEQRVAALERWRHVDAAAARAALESTWPGEPPENRAALLPCLGTGLETADETFLEAALDDRRKPVRQAAQRLLAGLPGSKLSQRMVTRATPLLYAEKRILRGTRLVVTPPAERDAAMIRDGVGDGKYPGLGEKAGWLVDILAAIAPSHWSAVLNLSPDECIALSAATDYQEALLLGWTGALQLHLAHAPAPELLAWLEAWTRIWLKADGTVRYQNASAFVGAYAALPAPAVHAMLLQLVEASRAPWEEADAALAGLLHQLADATPAPWPADLSHAIARRLLGALPVLSARQWELRSALPALAAVLDPAAVLEAAHQWPGLADDPHGWQAPVDQFFHLVRFRHEMILSFQEPA</sequence>
<protein>
    <submittedName>
        <fullName evidence="1">Uncharacterized protein</fullName>
    </submittedName>
</protein>
<keyword evidence="2" id="KW-1185">Reference proteome</keyword>
<comment type="caution">
    <text evidence="1">The sequence shown here is derived from an EMBL/GenBank/DDBJ whole genome shotgun (WGS) entry which is preliminary data.</text>
</comment>
<evidence type="ECO:0000313" key="2">
    <source>
        <dbReference type="Proteomes" id="UP000431684"/>
    </source>
</evidence>
<dbReference type="InterPro" id="IPR043746">
    <property type="entry name" value="DUF5691"/>
</dbReference>
<dbReference type="OrthoDB" id="262508at2"/>
<proteinExistence type="predicted"/>
<reference evidence="1 2" key="1">
    <citation type="submission" date="2019-11" db="EMBL/GenBank/DDBJ databases">
        <title>Draft Genome Sequences of Six Type Strains of the Genus Massilia.</title>
        <authorList>
            <person name="Miess H."/>
            <person name="Frediansyah A."/>
            <person name="Goeker M."/>
            <person name="Gross H."/>
        </authorList>
    </citation>
    <scope>NUCLEOTIDE SEQUENCE [LARGE SCALE GENOMIC DNA]</scope>
    <source>
        <strain evidence="1 2">DSM 17513</strain>
    </source>
</reference>
<dbReference type="Proteomes" id="UP000431684">
    <property type="component" value="Unassembled WGS sequence"/>
</dbReference>
<organism evidence="1 2">
    <name type="scientific">Pseudoduganella dura</name>
    <dbReference type="NCBI Taxonomy" id="321982"/>
    <lineage>
        <taxon>Bacteria</taxon>
        <taxon>Pseudomonadati</taxon>
        <taxon>Pseudomonadota</taxon>
        <taxon>Betaproteobacteria</taxon>
        <taxon>Burkholderiales</taxon>
        <taxon>Oxalobacteraceae</taxon>
        <taxon>Telluria group</taxon>
        <taxon>Pseudoduganella</taxon>
    </lineage>
</organism>
<evidence type="ECO:0000313" key="1">
    <source>
        <dbReference type="EMBL" id="MUI12317.1"/>
    </source>
</evidence>
<dbReference type="EMBL" id="WNWM01000002">
    <property type="protein sequence ID" value="MUI12317.1"/>
    <property type="molecule type" value="Genomic_DNA"/>
</dbReference>
<name>A0A6I3X7Q6_9BURK</name>
<dbReference type="AlphaFoldDB" id="A0A6I3X7Q6"/>
<dbReference type="Pfam" id="PF18944">
    <property type="entry name" value="DUF5691"/>
    <property type="match status" value="1"/>
</dbReference>
<dbReference type="RefSeq" id="WP_155708285.1">
    <property type="nucleotide sequence ID" value="NZ_BMWU01000087.1"/>
</dbReference>
<gene>
    <name evidence="1" type="ORF">GJV26_07495</name>
</gene>